<organism evidence="1 2">
    <name type="scientific">Phytophthora megakarya</name>
    <dbReference type="NCBI Taxonomy" id="4795"/>
    <lineage>
        <taxon>Eukaryota</taxon>
        <taxon>Sar</taxon>
        <taxon>Stramenopiles</taxon>
        <taxon>Oomycota</taxon>
        <taxon>Peronosporomycetes</taxon>
        <taxon>Peronosporales</taxon>
        <taxon>Peronosporaceae</taxon>
        <taxon>Phytophthora</taxon>
    </lineage>
</organism>
<name>A0A225VEF3_9STRA</name>
<proteinExistence type="predicted"/>
<feature type="non-terminal residue" evidence="1">
    <location>
        <position position="1"/>
    </location>
</feature>
<evidence type="ECO:0000313" key="1">
    <source>
        <dbReference type="EMBL" id="OWZ03504.1"/>
    </source>
</evidence>
<evidence type="ECO:0000313" key="2">
    <source>
        <dbReference type="Proteomes" id="UP000198211"/>
    </source>
</evidence>
<dbReference type="AlphaFoldDB" id="A0A225VEF3"/>
<dbReference type="Proteomes" id="UP000198211">
    <property type="component" value="Unassembled WGS sequence"/>
</dbReference>
<gene>
    <name evidence="1" type="ORF">PHMEG_00024757</name>
</gene>
<accession>A0A225VEF3</accession>
<dbReference type="EMBL" id="NBNE01005480">
    <property type="protein sequence ID" value="OWZ03504.1"/>
    <property type="molecule type" value="Genomic_DNA"/>
</dbReference>
<comment type="caution">
    <text evidence="1">The sequence shown here is derived from an EMBL/GenBank/DDBJ whole genome shotgun (WGS) entry which is preliminary data.</text>
</comment>
<reference evidence="2" key="1">
    <citation type="submission" date="2017-03" db="EMBL/GenBank/DDBJ databases">
        <title>Phytopthora megakarya and P. palmivora, two closely related causual agents of cacao black pod achieved similar genome size and gene model numbers by different mechanisms.</title>
        <authorList>
            <person name="Ali S."/>
            <person name="Shao J."/>
            <person name="Larry D.J."/>
            <person name="Kronmiller B."/>
            <person name="Shen D."/>
            <person name="Strem M.D."/>
            <person name="Melnick R.L."/>
            <person name="Guiltinan M.J."/>
            <person name="Tyler B.M."/>
            <person name="Meinhardt L.W."/>
            <person name="Bailey B.A."/>
        </authorList>
    </citation>
    <scope>NUCLEOTIDE SEQUENCE [LARGE SCALE GENOMIC DNA]</scope>
    <source>
        <strain evidence="2">zdho120</strain>
    </source>
</reference>
<dbReference type="OrthoDB" id="122709at2759"/>
<sequence length="109" mass="12100">TLRGYVHAAQSAQKAAEGHLLTEIGLRKNAEGLLRFCHRVIATLRKSMENAQVLTAHYKAVSEIFEARIGDHTEVLARSENRVRAAEDTVASLNRQLKHVVVKLIKSST</sequence>
<protein>
    <submittedName>
        <fullName evidence="1">Uncharacterized protein</fullName>
    </submittedName>
</protein>
<keyword evidence="2" id="KW-1185">Reference proteome</keyword>